<name>A0A1G2HGS0_9BACT</name>
<sequence length="80" mass="9344">MTEDYSELISYLDKRFSSIETVLEKKADKSDIRELINAIDGLSKQLETYFHEMRSMQLRMDRIEKTIAQLADHTGFGLDL</sequence>
<reference evidence="2 3" key="1">
    <citation type="journal article" date="2016" name="Nat. Commun.">
        <title>Thousands of microbial genomes shed light on interconnected biogeochemical processes in an aquifer system.</title>
        <authorList>
            <person name="Anantharaman K."/>
            <person name="Brown C.T."/>
            <person name="Hug L.A."/>
            <person name="Sharon I."/>
            <person name="Castelle C.J."/>
            <person name="Probst A.J."/>
            <person name="Thomas B.C."/>
            <person name="Singh A."/>
            <person name="Wilkins M.J."/>
            <person name="Karaoz U."/>
            <person name="Brodie E.L."/>
            <person name="Williams K.H."/>
            <person name="Hubbard S.S."/>
            <person name="Banfield J.F."/>
        </authorList>
    </citation>
    <scope>NUCLEOTIDE SEQUENCE [LARGE SCALE GENOMIC DNA]</scope>
</reference>
<accession>A0A1G2HGS0</accession>
<proteinExistence type="predicted"/>
<organism evidence="2 3">
    <name type="scientific">Candidatus Spechtbacteria bacterium RIFCSPLOWO2_12_FULL_38_22</name>
    <dbReference type="NCBI Taxonomy" id="1802165"/>
    <lineage>
        <taxon>Bacteria</taxon>
        <taxon>Candidatus Spechtiibacteriota</taxon>
    </lineage>
</organism>
<keyword evidence="1" id="KW-0175">Coiled coil</keyword>
<gene>
    <name evidence="2" type="ORF">A3F94_01940</name>
</gene>
<protein>
    <submittedName>
        <fullName evidence="2">Uncharacterized protein</fullName>
    </submittedName>
</protein>
<evidence type="ECO:0000313" key="2">
    <source>
        <dbReference type="EMBL" id="OGZ61686.1"/>
    </source>
</evidence>
<comment type="caution">
    <text evidence="2">The sequence shown here is derived from an EMBL/GenBank/DDBJ whole genome shotgun (WGS) entry which is preliminary data.</text>
</comment>
<dbReference type="STRING" id="1802165.A3F94_01940"/>
<dbReference type="Proteomes" id="UP000176770">
    <property type="component" value="Unassembled WGS sequence"/>
</dbReference>
<evidence type="ECO:0000313" key="3">
    <source>
        <dbReference type="Proteomes" id="UP000176770"/>
    </source>
</evidence>
<feature type="coiled-coil region" evidence="1">
    <location>
        <begin position="32"/>
        <end position="73"/>
    </location>
</feature>
<evidence type="ECO:0000256" key="1">
    <source>
        <dbReference type="SAM" id="Coils"/>
    </source>
</evidence>
<dbReference type="EMBL" id="MHOK01000019">
    <property type="protein sequence ID" value="OGZ61686.1"/>
    <property type="molecule type" value="Genomic_DNA"/>
</dbReference>
<dbReference type="AlphaFoldDB" id="A0A1G2HGS0"/>